<name>X1NJJ3_9ZZZZ</name>
<accession>X1NJJ3</accession>
<sequence>MDEREVKRLAVFAGNGRLPRIALKNAARLGFDVLVIALTDQAKEQTADSGFPTERVSLGKVGFCM</sequence>
<organism evidence="2">
    <name type="scientific">marine sediment metagenome</name>
    <dbReference type="NCBI Taxonomy" id="412755"/>
    <lineage>
        <taxon>unclassified sequences</taxon>
        <taxon>metagenomes</taxon>
        <taxon>ecological metagenomes</taxon>
    </lineage>
</organism>
<dbReference type="Gene3D" id="3.40.50.20">
    <property type="match status" value="1"/>
</dbReference>
<protein>
    <recommendedName>
        <fullName evidence="1">LpxI N-terminal domain-containing protein</fullName>
    </recommendedName>
</protein>
<gene>
    <name evidence="2" type="ORF">S06H3_46792</name>
</gene>
<dbReference type="EMBL" id="BARV01029335">
    <property type="protein sequence ID" value="GAI43758.1"/>
    <property type="molecule type" value="Genomic_DNA"/>
</dbReference>
<feature type="non-terminal residue" evidence="2">
    <location>
        <position position="65"/>
    </location>
</feature>
<feature type="domain" description="LpxI N-terminal" evidence="1">
    <location>
        <begin position="8"/>
        <end position="63"/>
    </location>
</feature>
<evidence type="ECO:0000313" key="2">
    <source>
        <dbReference type="EMBL" id="GAI43758.1"/>
    </source>
</evidence>
<dbReference type="Pfam" id="PF17930">
    <property type="entry name" value="LpxI_N"/>
    <property type="match status" value="1"/>
</dbReference>
<evidence type="ECO:0000259" key="1">
    <source>
        <dbReference type="Pfam" id="PF17930"/>
    </source>
</evidence>
<comment type="caution">
    <text evidence="2">The sequence shown here is derived from an EMBL/GenBank/DDBJ whole genome shotgun (WGS) entry which is preliminary data.</text>
</comment>
<dbReference type="InterPro" id="IPR041255">
    <property type="entry name" value="LpxI_N"/>
</dbReference>
<dbReference type="AlphaFoldDB" id="X1NJJ3"/>
<proteinExistence type="predicted"/>
<reference evidence="2" key="1">
    <citation type="journal article" date="2014" name="Front. Microbiol.">
        <title>High frequency of phylogenetically diverse reductive dehalogenase-homologous genes in deep subseafloor sedimentary metagenomes.</title>
        <authorList>
            <person name="Kawai M."/>
            <person name="Futagami T."/>
            <person name="Toyoda A."/>
            <person name="Takaki Y."/>
            <person name="Nishi S."/>
            <person name="Hori S."/>
            <person name="Arai W."/>
            <person name="Tsubouchi T."/>
            <person name="Morono Y."/>
            <person name="Uchiyama I."/>
            <person name="Ito T."/>
            <person name="Fujiyama A."/>
            <person name="Inagaki F."/>
            <person name="Takami H."/>
        </authorList>
    </citation>
    <scope>NUCLEOTIDE SEQUENCE</scope>
    <source>
        <strain evidence="2">Expedition CK06-06</strain>
    </source>
</reference>